<reference evidence="15" key="4">
    <citation type="submission" date="2025-09" db="UniProtKB">
        <authorList>
            <consortium name="Ensembl"/>
        </authorList>
    </citation>
    <scope>IDENTIFICATION</scope>
</reference>
<evidence type="ECO:0000256" key="12">
    <source>
        <dbReference type="PIRSR" id="PIRSR000524-50"/>
    </source>
</evidence>
<dbReference type="InterPro" id="IPR024169">
    <property type="entry name" value="SP_NH2Trfase/AEP_transaminase"/>
</dbReference>
<dbReference type="AlphaFoldDB" id="F6TXQ6"/>
<dbReference type="Pfam" id="PF00266">
    <property type="entry name" value="Aminotran_5"/>
    <property type="match status" value="1"/>
</dbReference>
<feature type="modified residue" description="N6-(pyridoxal phosphate)lysine" evidence="12">
    <location>
        <position position="215"/>
    </location>
</feature>
<evidence type="ECO:0000256" key="8">
    <source>
        <dbReference type="ARBA" id="ARBA00033660"/>
    </source>
</evidence>
<reference evidence="15" key="3">
    <citation type="submission" date="2025-08" db="UniProtKB">
        <authorList>
            <consortium name="Ensembl"/>
        </authorList>
    </citation>
    <scope>IDENTIFICATION</scope>
</reference>
<feature type="compositionally biased region" description="Polar residues" evidence="13">
    <location>
        <begin position="1"/>
        <end position="24"/>
    </location>
</feature>
<dbReference type="EMBL" id="EAAA01001178">
    <property type="status" value="NOT_ANNOTATED_CDS"/>
    <property type="molecule type" value="Genomic_DNA"/>
</dbReference>
<name>F6TXQ6_CIOIN</name>
<dbReference type="OMA" id="MLVPTNG"/>
<evidence type="ECO:0000256" key="1">
    <source>
        <dbReference type="ARBA" id="ARBA00001933"/>
    </source>
</evidence>
<feature type="region of interest" description="Disordered" evidence="13">
    <location>
        <begin position="1"/>
        <end position="30"/>
    </location>
</feature>
<evidence type="ECO:0000313" key="15">
    <source>
        <dbReference type="Ensembl" id="ENSCINP00000010318.3"/>
    </source>
</evidence>
<dbReference type="InterPro" id="IPR015422">
    <property type="entry name" value="PyrdxlP-dep_Trfase_small"/>
</dbReference>
<dbReference type="Ensembl" id="ENSCINT00000010318.3">
    <property type="protein sequence ID" value="ENSCINP00000010318.3"/>
    <property type="gene ID" value="ENSCING00000005020.3"/>
</dbReference>
<evidence type="ECO:0000256" key="13">
    <source>
        <dbReference type="SAM" id="MobiDB-lite"/>
    </source>
</evidence>
<sequence length="395" mass="43464">MVKNTSLFKSDFSSDSNAAATTSYPKSSKPSKILFTPGPLMVSERVKRAMGKDIGSRHSEFEYLLTFIRKSLVRLAGGNVQTHTAIPMTGSGTFAIESTLTTALAGSKGKVLVMSNGMYGERIASLCKQHGMAAETVRMHAEALEQRLQQSDDVIAVVSVHCETTTGVVNPVFDFGKIIKNHNKGCLFIVDAISSFGGVPYDVTNIDYVIGSSCKCLQGIPGISFVIANASEIEKKIGQNKVLTLDLAGQYSELERTGQFRFTPPTHLLLAFKEALLELEDEGGLEKRIKRFQENASVLKQGMNKLGFKPQVLSQDNSQRHIVTSFQYPENPRFVYGDFIDRLDRRGFQLPAERTNIKGCFRVGTIGNIKPEDVKMLVDGIEDVCGEMDIKTPLY</sequence>
<evidence type="ECO:0000256" key="5">
    <source>
        <dbReference type="ARBA" id="ARBA00022898"/>
    </source>
</evidence>
<dbReference type="InterPro" id="IPR000192">
    <property type="entry name" value="Aminotrans_V_dom"/>
</dbReference>
<accession>F6TXQ6</accession>
<dbReference type="SUPFAM" id="SSF53383">
    <property type="entry name" value="PLP-dependent transferases"/>
    <property type="match status" value="1"/>
</dbReference>
<evidence type="ECO:0000256" key="7">
    <source>
        <dbReference type="ARBA" id="ARBA00033634"/>
    </source>
</evidence>
<comment type="catalytic activity">
    <reaction evidence="8">
        <text>glyoxylate + L-alanine = glycine + pyruvate</text>
        <dbReference type="Rhea" id="RHEA:24248"/>
        <dbReference type="ChEBI" id="CHEBI:15361"/>
        <dbReference type="ChEBI" id="CHEBI:36655"/>
        <dbReference type="ChEBI" id="CHEBI:57305"/>
        <dbReference type="ChEBI" id="CHEBI:57972"/>
        <dbReference type="EC" id="2.6.1.44"/>
    </reaction>
    <physiologicalReaction direction="left-to-right" evidence="8">
        <dbReference type="Rhea" id="RHEA:24249"/>
    </physiologicalReaction>
</comment>
<feature type="domain" description="Aminotransferase class V" evidence="14">
    <location>
        <begin position="89"/>
        <end position="328"/>
    </location>
</feature>
<dbReference type="NCBIfam" id="NF010006">
    <property type="entry name" value="PRK13479.1"/>
    <property type="match status" value="1"/>
</dbReference>
<keyword evidence="3" id="KW-0032">Aminotransferase</keyword>
<dbReference type="GO" id="GO:0019700">
    <property type="term" value="P:organic phosphonate catabolic process"/>
    <property type="evidence" value="ECO:0007669"/>
    <property type="project" value="InterPro"/>
</dbReference>
<keyword evidence="16" id="KW-1185">Reference proteome</keyword>
<evidence type="ECO:0000256" key="11">
    <source>
        <dbReference type="PIRSR" id="PIRSR000524-1"/>
    </source>
</evidence>
<evidence type="ECO:0000256" key="3">
    <source>
        <dbReference type="ARBA" id="ARBA00022576"/>
    </source>
</evidence>
<dbReference type="GO" id="GO:0008453">
    <property type="term" value="F:alanine-glyoxylate transaminase activity"/>
    <property type="evidence" value="ECO:0007669"/>
    <property type="project" value="UniProtKB-EC"/>
</dbReference>
<evidence type="ECO:0000259" key="14">
    <source>
        <dbReference type="Pfam" id="PF00266"/>
    </source>
</evidence>
<dbReference type="GO" id="GO:0004760">
    <property type="term" value="F:L-serine-pyruvate transaminase activity"/>
    <property type="evidence" value="ECO:0007669"/>
    <property type="project" value="UniProtKB-EC"/>
</dbReference>
<keyword evidence="5 10" id="KW-0663">Pyridoxal phosphate</keyword>
<dbReference type="InterPro" id="IPR015421">
    <property type="entry name" value="PyrdxlP-dep_Trfase_major"/>
</dbReference>
<dbReference type="Gene3D" id="3.40.640.10">
    <property type="entry name" value="Type I PLP-dependent aspartate aminotransferase-like (Major domain)"/>
    <property type="match status" value="1"/>
</dbReference>
<dbReference type="InterPro" id="IPR012703">
    <property type="entry name" value="NH2EtPonate_pyrv_transaminase"/>
</dbReference>
<dbReference type="PANTHER" id="PTHR42778:SF1">
    <property type="entry name" value="2-AMINOETHYLPHOSPHONATE--PYRUVATE TRANSAMINASE"/>
    <property type="match status" value="1"/>
</dbReference>
<evidence type="ECO:0000313" key="16">
    <source>
        <dbReference type="Proteomes" id="UP000008144"/>
    </source>
</evidence>
<keyword evidence="6" id="KW-0670">Pyruvate</keyword>
<dbReference type="GeneTree" id="ENSGT00940000153241"/>
<dbReference type="InParanoid" id="F6TXQ6"/>
<dbReference type="Gene3D" id="3.90.1150.10">
    <property type="entry name" value="Aspartate Aminotransferase, domain 1"/>
    <property type="match status" value="1"/>
</dbReference>
<dbReference type="PIRSF" id="PIRSF000524">
    <property type="entry name" value="SPT"/>
    <property type="match status" value="1"/>
</dbReference>
<evidence type="ECO:0000256" key="4">
    <source>
        <dbReference type="ARBA" id="ARBA00022679"/>
    </source>
</evidence>
<evidence type="ECO:0000256" key="2">
    <source>
        <dbReference type="ARBA" id="ARBA00019220"/>
    </source>
</evidence>
<dbReference type="InterPro" id="IPR015424">
    <property type="entry name" value="PyrdxlP-dep_Trfase"/>
</dbReference>
<comment type="catalytic activity">
    <reaction evidence="9">
        <text>(2-aminoethyl)phosphonate + pyruvate = phosphonoacetaldehyde + L-alanine</text>
        <dbReference type="Rhea" id="RHEA:17021"/>
        <dbReference type="ChEBI" id="CHEBI:15361"/>
        <dbReference type="ChEBI" id="CHEBI:57418"/>
        <dbReference type="ChEBI" id="CHEBI:57972"/>
        <dbReference type="ChEBI" id="CHEBI:58383"/>
        <dbReference type="EC" id="2.6.1.37"/>
    </reaction>
</comment>
<feature type="binding site" evidence="11">
    <location>
        <position position="362"/>
    </location>
    <ligand>
        <name>substrate</name>
    </ligand>
</feature>
<dbReference type="HOGENOM" id="CLU_027686_3_1_1"/>
<dbReference type="Proteomes" id="UP000008144">
    <property type="component" value="Chromosome 14"/>
</dbReference>
<proteinExistence type="inferred from homology"/>
<dbReference type="PANTHER" id="PTHR42778">
    <property type="entry name" value="2-AMINOETHYLPHOSPHONATE--PYRUVATE TRANSAMINASE"/>
    <property type="match status" value="1"/>
</dbReference>
<evidence type="ECO:0000256" key="6">
    <source>
        <dbReference type="ARBA" id="ARBA00023317"/>
    </source>
</evidence>
<dbReference type="EC" id="2.6.1.44" evidence="10"/>
<comment type="similarity">
    <text evidence="10">Belongs to the class-V pyridoxal-phosphate-dependent aminotransferase family.</text>
</comment>
<dbReference type="GO" id="GO:0047304">
    <property type="term" value="F:2-aminoethylphosphonate-pyruvate transaminase activity"/>
    <property type="evidence" value="ECO:0007669"/>
    <property type="project" value="UniProtKB-EC"/>
</dbReference>
<dbReference type="HAMAP" id="MF_01376">
    <property type="entry name" value="PhnW_aminotrans_5"/>
    <property type="match status" value="1"/>
</dbReference>
<protein>
    <recommendedName>
        <fullName evidence="2 10">Alanine--glyoxylate aminotransferase</fullName>
        <ecNumber evidence="10">2.6.1.44</ecNumber>
    </recommendedName>
</protein>
<evidence type="ECO:0000256" key="9">
    <source>
        <dbReference type="ARBA" id="ARBA00049460"/>
    </source>
</evidence>
<organism evidence="15 16">
    <name type="scientific">Ciona intestinalis</name>
    <name type="common">Transparent sea squirt</name>
    <name type="synonym">Ascidia intestinalis</name>
    <dbReference type="NCBI Taxonomy" id="7719"/>
    <lineage>
        <taxon>Eukaryota</taxon>
        <taxon>Metazoa</taxon>
        <taxon>Chordata</taxon>
        <taxon>Tunicata</taxon>
        <taxon>Ascidiacea</taxon>
        <taxon>Phlebobranchia</taxon>
        <taxon>Cionidae</taxon>
        <taxon>Ciona</taxon>
    </lineage>
</organism>
<comment type="cofactor">
    <cofactor evidence="1 10 12">
        <name>pyridoxal 5'-phosphate</name>
        <dbReference type="ChEBI" id="CHEBI:597326"/>
    </cofactor>
</comment>
<dbReference type="FunCoup" id="F6TXQ6">
    <property type="interactions" value="9"/>
</dbReference>
<evidence type="ECO:0000256" key="10">
    <source>
        <dbReference type="PIRNR" id="PIRNR000524"/>
    </source>
</evidence>
<dbReference type="STRING" id="7719.ENSCINP00000010318"/>
<reference evidence="16" key="1">
    <citation type="journal article" date="2002" name="Science">
        <title>The draft genome of Ciona intestinalis: insights into chordate and vertebrate origins.</title>
        <authorList>
            <person name="Dehal P."/>
            <person name="Satou Y."/>
            <person name="Campbell R.K."/>
            <person name="Chapman J."/>
            <person name="Degnan B."/>
            <person name="De Tomaso A."/>
            <person name="Davidson B."/>
            <person name="Di Gregorio A."/>
            <person name="Gelpke M."/>
            <person name="Goodstein D.M."/>
            <person name="Harafuji N."/>
            <person name="Hastings K.E."/>
            <person name="Ho I."/>
            <person name="Hotta K."/>
            <person name="Huang W."/>
            <person name="Kawashima T."/>
            <person name="Lemaire P."/>
            <person name="Martinez D."/>
            <person name="Meinertzhagen I.A."/>
            <person name="Necula S."/>
            <person name="Nonaka M."/>
            <person name="Putnam N."/>
            <person name="Rash S."/>
            <person name="Saiga H."/>
            <person name="Satake M."/>
            <person name="Terry A."/>
            <person name="Yamada L."/>
            <person name="Wang H.G."/>
            <person name="Awazu S."/>
            <person name="Azumi K."/>
            <person name="Boore J."/>
            <person name="Branno M."/>
            <person name="Chin-Bow S."/>
            <person name="DeSantis R."/>
            <person name="Doyle S."/>
            <person name="Francino P."/>
            <person name="Keys D.N."/>
            <person name="Haga S."/>
            <person name="Hayashi H."/>
            <person name="Hino K."/>
            <person name="Imai K.S."/>
            <person name="Inaba K."/>
            <person name="Kano S."/>
            <person name="Kobayashi K."/>
            <person name="Kobayashi M."/>
            <person name="Lee B.I."/>
            <person name="Makabe K.W."/>
            <person name="Manohar C."/>
            <person name="Matassi G."/>
            <person name="Medina M."/>
            <person name="Mochizuki Y."/>
            <person name="Mount S."/>
            <person name="Morishita T."/>
            <person name="Miura S."/>
            <person name="Nakayama A."/>
            <person name="Nishizaka S."/>
            <person name="Nomoto H."/>
            <person name="Ohta F."/>
            <person name="Oishi K."/>
            <person name="Rigoutsos I."/>
            <person name="Sano M."/>
            <person name="Sasaki A."/>
            <person name="Sasakura Y."/>
            <person name="Shoguchi E."/>
            <person name="Shin-i T."/>
            <person name="Spagnuolo A."/>
            <person name="Stainier D."/>
            <person name="Suzuki M.M."/>
            <person name="Tassy O."/>
            <person name="Takatori N."/>
            <person name="Tokuoka M."/>
            <person name="Yagi K."/>
            <person name="Yoshizaki F."/>
            <person name="Wada S."/>
            <person name="Zhang C."/>
            <person name="Hyatt P.D."/>
            <person name="Larimer F."/>
            <person name="Detter C."/>
            <person name="Doggett N."/>
            <person name="Glavina T."/>
            <person name="Hawkins T."/>
            <person name="Richardson P."/>
            <person name="Lucas S."/>
            <person name="Kohara Y."/>
            <person name="Levine M."/>
            <person name="Satoh N."/>
            <person name="Rokhsar D.S."/>
        </authorList>
    </citation>
    <scope>NUCLEOTIDE SEQUENCE [LARGE SCALE GENOMIC DNA]</scope>
</reference>
<reference evidence="15" key="2">
    <citation type="journal article" date="2008" name="Genome Biol.">
        <title>Improved genome assembly and evidence-based global gene model set for the chordate Ciona intestinalis: new insight into intron and operon populations.</title>
        <authorList>
            <person name="Satou Y."/>
            <person name="Mineta K."/>
            <person name="Ogasawara M."/>
            <person name="Sasakura Y."/>
            <person name="Shoguchi E."/>
            <person name="Ueno K."/>
            <person name="Yamada L."/>
            <person name="Matsumoto J."/>
            <person name="Wasserscheid J."/>
            <person name="Dewar K."/>
            <person name="Wiley G.B."/>
            <person name="Macmil S.L."/>
            <person name="Roe B.A."/>
            <person name="Zeller R.W."/>
            <person name="Hastings K.E."/>
            <person name="Lemaire P."/>
            <person name="Lindquist E."/>
            <person name="Endo T."/>
            <person name="Hotta K."/>
            <person name="Inaba K."/>
        </authorList>
    </citation>
    <scope>NUCLEOTIDE SEQUENCE [LARGE SCALE GENOMIC DNA]</scope>
    <source>
        <strain evidence="15">wild type</strain>
    </source>
</reference>
<keyword evidence="4" id="KW-0808">Transferase</keyword>
<comment type="catalytic activity">
    <reaction evidence="7">
        <text>L-serine + pyruvate = 3-hydroxypyruvate + L-alanine</text>
        <dbReference type="Rhea" id="RHEA:22852"/>
        <dbReference type="ChEBI" id="CHEBI:15361"/>
        <dbReference type="ChEBI" id="CHEBI:17180"/>
        <dbReference type="ChEBI" id="CHEBI:33384"/>
        <dbReference type="ChEBI" id="CHEBI:57972"/>
        <dbReference type="EC" id="2.6.1.51"/>
    </reaction>
    <physiologicalReaction direction="left-to-right" evidence="7">
        <dbReference type="Rhea" id="RHEA:22853"/>
    </physiologicalReaction>
</comment>